<evidence type="ECO:0000313" key="3">
    <source>
        <dbReference type="Proteomes" id="UP000838878"/>
    </source>
</evidence>
<accession>A0A8J9UL04</accession>
<proteinExistence type="predicted"/>
<evidence type="ECO:0000313" key="2">
    <source>
        <dbReference type="EMBL" id="CAH0720934.1"/>
    </source>
</evidence>
<evidence type="ECO:0000256" key="1">
    <source>
        <dbReference type="SAM" id="MobiDB-lite"/>
    </source>
</evidence>
<feature type="region of interest" description="Disordered" evidence="1">
    <location>
        <begin position="1"/>
        <end position="66"/>
    </location>
</feature>
<protein>
    <submittedName>
        <fullName evidence="2">Uncharacterized protein</fullName>
    </submittedName>
</protein>
<organism evidence="2 3">
    <name type="scientific">Brenthis ino</name>
    <name type="common">lesser marbled fritillary</name>
    <dbReference type="NCBI Taxonomy" id="405034"/>
    <lineage>
        <taxon>Eukaryota</taxon>
        <taxon>Metazoa</taxon>
        <taxon>Ecdysozoa</taxon>
        <taxon>Arthropoda</taxon>
        <taxon>Hexapoda</taxon>
        <taxon>Insecta</taxon>
        <taxon>Pterygota</taxon>
        <taxon>Neoptera</taxon>
        <taxon>Endopterygota</taxon>
        <taxon>Lepidoptera</taxon>
        <taxon>Glossata</taxon>
        <taxon>Ditrysia</taxon>
        <taxon>Papilionoidea</taxon>
        <taxon>Nymphalidae</taxon>
        <taxon>Heliconiinae</taxon>
        <taxon>Argynnini</taxon>
        <taxon>Brenthis</taxon>
    </lineage>
</organism>
<name>A0A8J9UL04_9NEOP</name>
<dbReference type="Proteomes" id="UP000838878">
    <property type="component" value="Chromosome 2"/>
</dbReference>
<dbReference type="AlphaFoldDB" id="A0A8J9UL04"/>
<reference evidence="2" key="1">
    <citation type="submission" date="2021-12" db="EMBL/GenBank/DDBJ databases">
        <authorList>
            <person name="Martin H S."/>
        </authorList>
    </citation>
    <scope>NUCLEOTIDE SEQUENCE</scope>
</reference>
<gene>
    <name evidence="2" type="ORF">BINO364_LOCUS7093</name>
</gene>
<dbReference type="EMBL" id="OV170222">
    <property type="protein sequence ID" value="CAH0720934.1"/>
    <property type="molecule type" value="Genomic_DNA"/>
</dbReference>
<dbReference type="OrthoDB" id="7483379at2759"/>
<keyword evidence="3" id="KW-1185">Reference proteome</keyword>
<feature type="non-terminal residue" evidence="2">
    <location>
        <position position="124"/>
    </location>
</feature>
<sequence>MDNSEKNTEPVINNNVDVFGDCDSNRLEKNTHTPSSESSDSNSSSSEEDEPPPKRRRHSRSSDSCQEIDRRFDQLSQQLLSTSQKDVDVFLSPRKKRPRKAFTVTEKVMIRNAYKYNNIIKPSN</sequence>
<feature type="compositionally biased region" description="Low complexity" evidence="1">
    <location>
        <begin position="34"/>
        <end position="45"/>
    </location>
</feature>